<dbReference type="GO" id="GO:0000494">
    <property type="term" value="P:box C/D sno(s)RNA 3'-end processing"/>
    <property type="evidence" value="ECO:0007669"/>
    <property type="project" value="TreeGrafter"/>
</dbReference>
<name>M1WE51_CLAP2</name>
<dbReference type="EMBL" id="CAGA01000017">
    <property type="protein sequence ID" value="CCE29864.1"/>
    <property type="molecule type" value="Genomic_DNA"/>
</dbReference>
<feature type="compositionally biased region" description="Low complexity" evidence="1">
    <location>
        <begin position="577"/>
        <end position="597"/>
    </location>
</feature>
<comment type="caution">
    <text evidence="3">The sequence shown here is derived from an EMBL/GenBank/DDBJ whole genome shotgun (WGS) entry which is preliminary data.</text>
</comment>
<reference evidence="3 4" key="1">
    <citation type="journal article" date="2013" name="PLoS Genet.">
        <title>Plant-symbiotic fungi as chemical engineers: Multi-genome analysis of the Clavicipitaceae reveals dynamics of alkaloid loci.</title>
        <authorList>
            <person name="Schardl C.L."/>
            <person name="Young C.A."/>
            <person name="Hesse U."/>
            <person name="Amyotte S.G."/>
            <person name="Andreeva K."/>
            <person name="Calie P.J."/>
            <person name="Fleetwood D.J."/>
            <person name="Haws D.C."/>
            <person name="Moore N."/>
            <person name="Oeser B."/>
            <person name="Panaccione D.G."/>
            <person name="Schweri K.K."/>
            <person name="Voisey C.R."/>
            <person name="Farman M.L."/>
            <person name="Jaromczyk J.W."/>
            <person name="Roe B.A."/>
            <person name="O'Sullivan D.M."/>
            <person name="Scott B."/>
            <person name="Tudzynski P."/>
            <person name="An Z."/>
            <person name="Arnaoudova E.G."/>
            <person name="Bullock C.T."/>
            <person name="Charlton N.D."/>
            <person name="Chen L."/>
            <person name="Cox M."/>
            <person name="Dinkins R.D."/>
            <person name="Florea S."/>
            <person name="Glenn A.E."/>
            <person name="Gordon A."/>
            <person name="Gueldener U."/>
            <person name="Harris D.R."/>
            <person name="Hollin W."/>
            <person name="Jaromczyk J."/>
            <person name="Johnson R.D."/>
            <person name="Khan A.K."/>
            <person name="Leistner E."/>
            <person name="Leuchtmann A."/>
            <person name="Li C."/>
            <person name="Liu J."/>
            <person name="Liu J."/>
            <person name="Liu M."/>
            <person name="Mace W."/>
            <person name="Machado C."/>
            <person name="Nagabhyru P."/>
            <person name="Pan J."/>
            <person name="Schmid J."/>
            <person name="Sugawara K."/>
            <person name="Steiner U."/>
            <person name="Takach J.E."/>
            <person name="Tanaka E."/>
            <person name="Webb J.S."/>
            <person name="Wilson E.V."/>
            <person name="Wiseman J.L."/>
            <person name="Yoshida R."/>
            <person name="Zeng Z."/>
        </authorList>
    </citation>
    <scope>NUCLEOTIDE SEQUENCE [LARGE SCALE GENOMIC DNA]</scope>
    <source>
        <strain evidence="3 4">20.1</strain>
    </source>
</reference>
<evidence type="ECO:0000313" key="3">
    <source>
        <dbReference type="EMBL" id="CCE29864.1"/>
    </source>
</evidence>
<evidence type="ECO:0000313" key="4">
    <source>
        <dbReference type="Proteomes" id="UP000016801"/>
    </source>
</evidence>
<evidence type="ECO:0000259" key="2">
    <source>
        <dbReference type="Pfam" id="PF10307"/>
    </source>
</evidence>
<dbReference type="InterPro" id="IPR018812">
    <property type="entry name" value="SAK_HAD"/>
</dbReference>
<dbReference type="Proteomes" id="UP000016801">
    <property type="component" value="Unassembled WGS sequence"/>
</dbReference>
<dbReference type="AlphaFoldDB" id="M1WE51"/>
<dbReference type="Pfam" id="PF10307">
    <property type="entry name" value="HAD_SAK_1"/>
    <property type="match status" value="1"/>
</dbReference>
<feature type="region of interest" description="Disordered" evidence="1">
    <location>
        <begin position="8"/>
        <end position="31"/>
    </location>
</feature>
<dbReference type="eggNOG" id="ENOG502S30I">
    <property type="taxonomic scope" value="Eukaryota"/>
</dbReference>
<feature type="domain" description="Swiss Army Knife RNA repair protein HAD" evidence="2">
    <location>
        <begin position="69"/>
        <end position="273"/>
    </location>
</feature>
<dbReference type="GO" id="GO:1990259">
    <property type="term" value="F:histone H2AQ104 methyltransferase activity"/>
    <property type="evidence" value="ECO:0007669"/>
    <property type="project" value="TreeGrafter"/>
</dbReference>
<dbReference type="GO" id="GO:0003723">
    <property type="term" value="F:RNA binding"/>
    <property type="evidence" value="ECO:0007669"/>
    <property type="project" value="TreeGrafter"/>
</dbReference>
<dbReference type="PANTHER" id="PTHR10335:SF23">
    <property type="entry name" value="OB FOLD-CONTAINING PROTEIN, NUCLEIC ACID BINDING"/>
    <property type="match status" value="1"/>
</dbReference>
<sequence length="611" mass="66644">MASAYSAYHGSSNGPQHPVAATATHGASNVPPHTVTTMSRWSLLAKTLPAVHEIKALHVYDFDNTLFKSPLPNPALWSAPTLGLMSSQKAFSNGGWWHDSQILAATGQGLEKEEPRAWEGWWNEKVVELARLSMKQPDALCVMLTGRSEKPFAALIKKMLAAKGLDFDIVGLKPQVTPTNEPLQSTMHFKQLFLTALMETYSQATEIRIYEDRPRHTTAFRKFFAEYNLCQNSAASTRGPLATEVIQVADSSTVLDPVTEVAAIQHMINQHNETVTRQPEAERQKKLHIEKTICYTGYMISTEDSKRLLKLAKIPFGHPHRLKGQANHILICRRPCPASMLEKVGGMGSKMLWQVAAIGNYKGTVWAARVRPVLSTAVYHTDSADPIVVLALKNGARSVDTSLISREAEWHDPPSGQALVFETTVGEKVMLRIEEEGSKESQYDSPAAKKSSKRKHAGEDGRAAKNRQGQHGGRNDIRDNDSGSRAGGGGPRGRGNANRGPRGGNTRGGGRGGAVKGKAPNFPYRSLDDVETRNQHGGHGPQVSYDDAHLPHRQQQQQQQQQNRSQDPPTGPKASRARGAAVRARGGSNRGNSRASGGAKGNPPADLQSFY</sequence>
<accession>M1WE51</accession>
<dbReference type="PhylomeDB" id="M1WE51"/>
<dbReference type="PANTHER" id="PTHR10335">
    <property type="entry name" value="RRNA 2-O-METHYLTRANSFERASE FIBRILLARIN"/>
    <property type="match status" value="1"/>
</dbReference>
<gene>
    <name evidence="3" type="ORF">CPUR_03712</name>
</gene>
<feature type="compositionally biased region" description="Basic and acidic residues" evidence="1">
    <location>
        <begin position="473"/>
        <end position="482"/>
    </location>
</feature>
<dbReference type="GO" id="GO:0032040">
    <property type="term" value="C:small-subunit processome"/>
    <property type="evidence" value="ECO:0007669"/>
    <property type="project" value="TreeGrafter"/>
</dbReference>
<evidence type="ECO:0000256" key="1">
    <source>
        <dbReference type="SAM" id="MobiDB-lite"/>
    </source>
</evidence>
<feature type="compositionally biased region" description="Gly residues" evidence="1">
    <location>
        <begin position="501"/>
        <end position="515"/>
    </location>
</feature>
<dbReference type="VEuPathDB" id="FungiDB:CPUR_03712"/>
<dbReference type="GO" id="GO:0031428">
    <property type="term" value="C:box C/D methylation guide snoRNP complex"/>
    <property type="evidence" value="ECO:0007669"/>
    <property type="project" value="TreeGrafter"/>
</dbReference>
<dbReference type="OrthoDB" id="5596992at2759"/>
<organism evidence="3 4">
    <name type="scientific">Claviceps purpurea (strain 20.1)</name>
    <name type="common">Ergot fungus</name>
    <name type="synonym">Sphacelia segetum</name>
    <dbReference type="NCBI Taxonomy" id="1111077"/>
    <lineage>
        <taxon>Eukaryota</taxon>
        <taxon>Fungi</taxon>
        <taxon>Dikarya</taxon>
        <taxon>Ascomycota</taxon>
        <taxon>Pezizomycotina</taxon>
        <taxon>Sordariomycetes</taxon>
        <taxon>Hypocreomycetidae</taxon>
        <taxon>Hypocreales</taxon>
        <taxon>Clavicipitaceae</taxon>
        <taxon>Claviceps</taxon>
    </lineage>
</organism>
<dbReference type="GO" id="GO:0008649">
    <property type="term" value="F:rRNA methyltransferase activity"/>
    <property type="evidence" value="ECO:0007669"/>
    <property type="project" value="TreeGrafter"/>
</dbReference>
<protein>
    <recommendedName>
        <fullName evidence="2">Swiss Army Knife RNA repair protein HAD domain-containing protein</fullName>
    </recommendedName>
</protein>
<keyword evidence="4" id="KW-1185">Reference proteome</keyword>
<feature type="region of interest" description="Disordered" evidence="1">
    <location>
        <begin position="434"/>
        <end position="611"/>
    </location>
</feature>
<dbReference type="HOGENOM" id="CLU_022771_0_0_1"/>
<proteinExistence type="predicted"/>